<evidence type="ECO:0000256" key="7">
    <source>
        <dbReference type="SAM" id="MobiDB-lite"/>
    </source>
</evidence>
<protein>
    <recommendedName>
        <fullName evidence="13">Orc1-like AAA ATPase domain-containing protein</fullName>
    </recommendedName>
</protein>
<accession>A0A8H4VDF1</accession>
<feature type="domain" description="Orc1-like AAA ATPase" evidence="8">
    <location>
        <begin position="20"/>
        <end position="141"/>
    </location>
</feature>
<name>A0A8H4VDF1_9HYPO</name>
<comment type="similarity">
    <text evidence="2">Belongs to the ORC5 family.</text>
</comment>
<sequence>MASSFKLPNETTLASVIQSFPGREQQIRSLASLVHPDAAPCRNLIIHGTEATGKTAVATQLLARLAEEEAELKYAIVRADQCVTGRHLLETIIGSVSDALRGGDDDDEGGGEDRKCESLAQLAVRLMALDGPQTLLPALARLPEMLPPLSCIFIVTSPPSNLVRSQATAHLYFPPYTKVEFVRILSLHPPPPPTTDATMDETANLWTRFCAAVHDALIRPASRSLPAMRSACQALWPKFVAPVVEGQLNASDFSKLLVRARLHFQDETLLNPSLIAQGNHDDKMVIAHGAPADLVGLLPLSARLILLCAYVASHNAPRHDLSLFSTHHHGRKRRRAPSSRPRSKHRKIPRKLLGAHAFVLERMLAMLEAVRSEWEPAGCAVAPAGVDGDVGTALATLASLRLLVRVGSGDVTDRSGKWRINVGWEAVRAIGRSIGVEVEDWLIE</sequence>
<evidence type="ECO:0000256" key="6">
    <source>
        <dbReference type="ARBA" id="ARBA00023242"/>
    </source>
</evidence>
<dbReference type="Proteomes" id="UP000562929">
    <property type="component" value="Unassembled WGS sequence"/>
</dbReference>
<dbReference type="Pfam" id="PF13191">
    <property type="entry name" value="AAA_16"/>
    <property type="match status" value="1"/>
</dbReference>
<dbReference type="GO" id="GO:0003688">
    <property type="term" value="F:DNA replication origin binding"/>
    <property type="evidence" value="ECO:0007669"/>
    <property type="project" value="TreeGrafter"/>
</dbReference>
<evidence type="ECO:0000259" key="9">
    <source>
        <dbReference type="Pfam" id="PF14630"/>
    </source>
</evidence>
<dbReference type="GO" id="GO:0006270">
    <property type="term" value="P:DNA replication initiation"/>
    <property type="evidence" value="ECO:0007669"/>
    <property type="project" value="TreeGrafter"/>
</dbReference>
<dbReference type="InterPro" id="IPR020796">
    <property type="entry name" value="ORC5"/>
</dbReference>
<dbReference type="PANTHER" id="PTHR12705">
    <property type="entry name" value="ORIGIN RECOGNITION COMPLEX SUBUNIT 5"/>
    <property type="match status" value="1"/>
</dbReference>
<dbReference type="InterPro" id="IPR041664">
    <property type="entry name" value="AAA_16"/>
</dbReference>
<dbReference type="PANTHER" id="PTHR12705:SF0">
    <property type="entry name" value="ORIGIN RECOGNITION COMPLEX SUBUNIT 5"/>
    <property type="match status" value="1"/>
</dbReference>
<evidence type="ECO:0000256" key="2">
    <source>
        <dbReference type="ARBA" id="ARBA00006269"/>
    </source>
</evidence>
<dbReference type="SUPFAM" id="SSF52540">
    <property type="entry name" value="P-loop containing nucleoside triphosphate hydrolases"/>
    <property type="match status" value="1"/>
</dbReference>
<dbReference type="InterPro" id="IPR047088">
    <property type="entry name" value="ORC5_C"/>
</dbReference>
<evidence type="ECO:0000259" key="8">
    <source>
        <dbReference type="Pfam" id="PF13191"/>
    </source>
</evidence>
<evidence type="ECO:0000256" key="5">
    <source>
        <dbReference type="ARBA" id="ARBA00022840"/>
    </source>
</evidence>
<dbReference type="OrthoDB" id="365981at2759"/>
<dbReference type="Gene3D" id="3.40.50.300">
    <property type="entry name" value="P-loop containing nucleotide triphosphate hydrolases"/>
    <property type="match status" value="1"/>
</dbReference>
<evidence type="ECO:0000256" key="1">
    <source>
        <dbReference type="ARBA" id="ARBA00004123"/>
    </source>
</evidence>
<keyword evidence="4" id="KW-0547">Nucleotide-binding</keyword>
<dbReference type="Pfam" id="PF14630">
    <property type="entry name" value="ORC5_C"/>
    <property type="match status" value="1"/>
</dbReference>
<gene>
    <name evidence="11" type="ORF">GQ602_004294</name>
</gene>
<dbReference type="InterPro" id="IPR027417">
    <property type="entry name" value="P-loop_NTPase"/>
</dbReference>
<dbReference type="AlphaFoldDB" id="A0A8H4VDF1"/>
<evidence type="ECO:0000313" key="12">
    <source>
        <dbReference type="Proteomes" id="UP000562929"/>
    </source>
</evidence>
<feature type="domain" description="ORC5 lid" evidence="10">
    <location>
        <begin position="206"/>
        <end position="265"/>
    </location>
</feature>
<feature type="compositionally biased region" description="Basic residues" evidence="7">
    <location>
        <begin position="326"/>
        <end position="346"/>
    </location>
</feature>
<organism evidence="11 12">
    <name type="scientific">Ophiocordyceps camponoti-floridani</name>
    <dbReference type="NCBI Taxonomy" id="2030778"/>
    <lineage>
        <taxon>Eukaryota</taxon>
        <taxon>Fungi</taxon>
        <taxon>Dikarya</taxon>
        <taxon>Ascomycota</taxon>
        <taxon>Pezizomycotina</taxon>
        <taxon>Sordariomycetes</taxon>
        <taxon>Hypocreomycetidae</taxon>
        <taxon>Hypocreales</taxon>
        <taxon>Ophiocordycipitaceae</taxon>
        <taxon>Ophiocordyceps</taxon>
    </lineage>
</organism>
<proteinExistence type="inferred from homology"/>
<evidence type="ECO:0000256" key="4">
    <source>
        <dbReference type="ARBA" id="ARBA00022741"/>
    </source>
</evidence>
<feature type="region of interest" description="Disordered" evidence="7">
    <location>
        <begin position="322"/>
        <end position="346"/>
    </location>
</feature>
<reference evidence="11 12" key="1">
    <citation type="journal article" date="2020" name="G3 (Bethesda)">
        <title>Genetic Underpinnings of Host Manipulation by Ophiocordyceps as Revealed by Comparative Transcriptomics.</title>
        <authorList>
            <person name="Will I."/>
            <person name="Das B."/>
            <person name="Trinh T."/>
            <person name="Brachmann A."/>
            <person name="Ohm R.A."/>
            <person name="de Bekker C."/>
        </authorList>
    </citation>
    <scope>NUCLEOTIDE SEQUENCE [LARGE SCALE GENOMIC DNA]</scope>
    <source>
        <strain evidence="11 12">EC05</strain>
    </source>
</reference>
<keyword evidence="12" id="KW-1185">Reference proteome</keyword>
<keyword evidence="6" id="KW-0539">Nucleus</keyword>
<evidence type="ECO:0000313" key="11">
    <source>
        <dbReference type="EMBL" id="KAF4587601.1"/>
    </source>
</evidence>
<comment type="caution">
    <text evidence="11">The sequence shown here is derived from an EMBL/GenBank/DDBJ whole genome shotgun (WGS) entry which is preliminary data.</text>
</comment>
<evidence type="ECO:0008006" key="13">
    <source>
        <dbReference type="Google" id="ProtNLM"/>
    </source>
</evidence>
<dbReference type="Pfam" id="PF21639">
    <property type="entry name" value="ORC5_lid"/>
    <property type="match status" value="1"/>
</dbReference>
<keyword evidence="3" id="KW-0235">DNA replication</keyword>
<dbReference type="InterPro" id="IPR048866">
    <property type="entry name" value="ORC5_lid"/>
</dbReference>
<evidence type="ECO:0000259" key="10">
    <source>
        <dbReference type="Pfam" id="PF21639"/>
    </source>
</evidence>
<comment type="subcellular location">
    <subcellularLocation>
        <location evidence="1">Nucleus</location>
    </subcellularLocation>
</comment>
<feature type="domain" description="Origin recognition complex subunit 5 C-terminal" evidence="9">
    <location>
        <begin position="298"/>
        <end position="442"/>
    </location>
</feature>
<keyword evidence="5" id="KW-0067">ATP-binding</keyword>
<dbReference type="EMBL" id="JAACLJ010000004">
    <property type="protein sequence ID" value="KAF4587601.1"/>
    <property type="molecule type" value="Genomic_DNA"/>
</dbReference>
<dbReference type="GO" id="GO:0005664">
    <property type="term" value="C:nuclear origin of replication recognition complex"/>
    <property type="evidence" value="ECO:0007669"/>
    <property type="project" value="TreeGrafter"/>
</dbReference>
<evidence type="ECO:0000256" key="3">
    <source>
        <dbReference type="ARBA" id="ARBA00022705"/>
    </source>
</evidence>